<dbReference type="GO" id="GO:0000176">
    <property type="term" value="C:nuclear exosome (RNase complex)"/>
    <property type="evidence" value="ECO:0007669"/>
    <property type="project" value="TreeGrafter"/>
</dbReference>
<comment type="similarity">
    <text evidence="3">Belongs to the RNase PH family.</text>
</comment>
<evidence type="ECO:0000313" key="6">
    <source>
        <dbReference type="EMBL" id="CAG5073395.1"/>
    </source>
</evidence>
<evidence type="ECO:0000256" key="4">
    <source>
        <dbReference type="ARBA" id="ARBA00022490"/>
    </source>
</evidence>
<dbReference type="GO" id="GO:0000467">
    <property type="term" value="P:exonucleolytic trimming to generate mature 3'-end of 5.8S rRNA from tricistronic rRNA transcript (SSU-rRNA, 5.8S rRNA, LSU-rRNA)"/>
    <property type="evidence" value="ECO:0007669"/>
    <property type="project" value="TreeGrafter"/>
</dbReference>
<dbReference type="GO" id="GO:0034475">
    <property type="term" value="P:U4 snRNA 3'-end processing"/>
    <property type="evidence" value="ECO:0007669"/>
    <property type="project" value="TreeGrafter"/>
</dbReference>
<organism evidence="6 7">
    <name type="scientific">Cotesia congregata</name>
    <name type="common">Parasitoid wasp</name>
    <name type="synonym">Apanteles congregatus</name>
    <dbReference type="NCBI Taxonomy" id="51543"/>
    <lineage>
        <taxon>Eukaryota</taxon>
        <taxon>Metazoa</taxon>
        <taxon>Ecdysozoa</taxon>
        <taxon>Arthropoda</taxon>
        <taxon>Hexapoda</taxon>
        <taxon>Insecta</taxon>
        <taxon>Pterygota</taxon>
        <taxon>Neoptera</taxon>
        <taxon>Endopterygota</taxon>
        <taxon>Hymenoptera</taxon>
        <taxon>Apocrita</taxon>
        <taxon>Ichneumonoidea</taxon>
        <taxon>Braconidae</taxon>
        <taxon>Microgastrinae</taxon>
        <taxon>Cotesia</taxon>
    </lineage>
</organism>
<evidence type="ECO:0000256" key="2">
    <source>
        <dbReference type="ARBA" id="ARBA00004496"/>
    </source>
</evidence>
<dbReference type="InterPro" id="IPR027408">
    <property type="entry name" value="PNPase/RNase_PH_dom_sf"/>
</dbReference>
<dbReference type="PANTHER" id="PTHR11097:SF14">
    <property type="entry name" value="EXOSOME COMPLEX COMPONENT RRP45"/>
    <property type="match status" value="1"/>
</dbReference>
<evidence type="ECO:0000256" key="3">
    <source>
        <dbReference type="ARBA" id="ARBA00006678"/>
    </source>
</evidence>
<reference evidence="6" key="1">
    <citation type="submission" date="2021-04" db="EMBL/GenBank/DDBJ databases">
        <authorList>
            <person name="Chebbi M.A.C M."/>
        </authorList>
    </citation>
    <scope>NUCLEOTIDE SEQUENCE</scope>
</reference>
<dbReference type="GO" id="GO:0000177">
    <property type="term" value="C:cytoplasmic exosome (RNase complex)"/>
    <property type="evidence" value="ECO:0007669"/>
    <property type="project" value="TreeGrafter"/>
</dbReference>
<dbReference type="OrthoDB" id="10264038at2759"/>
<dbReference type="InterPro" id="IPR020568">
    <property type="entry name" value="Ribosomal_Su5_D2-typ_SF"/>
</dbReference>
<evidence type="ECO:0000259" key="5">
    <source>
        <dbReference type="Pfam" id="PF01138"/>
    </source>
</evidence>
<comment type="subcellular location">
    <subcellularLocation>
        <location evidence="2">Cytoplasm</location>
    </subcellularLocation>
    <subcellularLocation>
        <location evidence="1">Nucleus</location>
    </subcellularLocation>
</comment>
<keyword evidence="7" id="KW-1185">Reference proteome</keyword>
<dbReference type="SUPFAM" id="SSF54211">
    <property type="entry name" value="Ribosomal protein S5 domain 2-like"/>
    <property type="match status" value="1"/>
</dbReference>
<evidence type="ECO:0000313" key="7">
    <source>
        <dbReference type="Proteomes" id="UP000786811"/>
    </source>
</evidence>
<dbReference type="GO" id="GO:0071035">
    <property type="term" value="P:nuclear polyadenylation-dependent rRNA catabolic process"/>
    <property type="evidence" value="ECO:0007669"/>
    <property type="project" value="TreeGrafter"/>
</dbReference>
<dbReference type="Pfam" id="PF01138">
    <property type="entry name" value="RNase_PH"/>
    <property type="match status" value="1"/>
</dbReference>
<name>A0A8J2E4R5_COTCN</name>
<gene>
    <name evidence="6" type="ORF">HICCMSTLAB_LOCUS338</name>
</gene>
<dbReference type="GO" id="GO:0071038">
    <property type="term" value="P:TRAMP-dependent tRNA surveillance pathway"/>
    <property type="evidence" value="ECO:0007669"/>
    <property type="project" value="TreeGrafter"/>
</dbReference>
<proteinExistence type="inferred from homology"/>
<dbReference type="Gene3D" id="3.30.230.70">
    <property type="entry name" value="GHMP Kinase, N-terminal domain"/>
    <property type="match status" value="1"/>
</dbReference>
<dbReference type="GO" id="GO:0071028">
    <property type="term" value="P:nuclear mRNA surveillance"/>
    <property type="evidence" value="ECO:0007669"/>
    <property type="project" value="TreeGrafter"/>
</dbReference>
<dbReference type="Proteomes" id="UP000786811">
    <property type="component" value="Unassembled WGS sequence"/>
</dbReference>
<dbReference type="InterPro" id="IPR050590">
    <property type="entry name" value="Exosome_comp_Rrp42_subfam"/>
</dbReference>
<evidence type="ECO:0000256" key="1">
    <source>
        <dbReference type="ARBA" id="ARBA00004123"/>
    </source>
</evidence>
<sequence>MMEVLITKCEEKFTNAALEENIRLYGRKLNEARKLKLHFGSSWRSFLVSLGQKRVMANVSCDIQQPKLSRLNEGLSNMNVELNLLAAAHFEVGRQSEVGVALTRQLERCFKDSRCLDMEFLCIVVDKKVWNIRIDMNVINHDGNLVDCSRIVSLSVLSHLHRSDITSIRDGVIIHSFAEDLLPLKLFHQPVGVSFYMFENGKTVMDPI</sequence>
<dbReference type="PANTHER" id="PTHR11097">
    <property type="entry name" value="EXOSOME COMPLEX EXONUCLEASE RIBOSOMAL RNA PROCESSING PROTEIN"/>
    <property type="match status" value="1"/>
</dbReference>
<dbReference type="InterPro" id="IPR001247">
    <property type="entry name" value="ExoRNase_PH_dom1"/>
</dbReference>
<dbReference type="AlphaFoldDB" id="A0A8J2E4R5"/>
<dbReference type="EMBL" id="CAJNRD030001114">
    <property type="protein sequence ID" value="CAG5073395.1"/>
    <property type="molecule type" value="Genomic_DNA"/>
</dbReference>
<feature type="domain" description="Exoribonuclease phosphorolytic" evidence="5">
    <location>
        <begin position="31"/>
        <end position="151"/>
    </location>
</feature>
<comment type="caution">
    <text evidence="6">The sequence shown here is derived from an EMBL/GenBank/DDBJ whole genome shotgun (WGS) entry which is preliminary data.</text>
</comment>
<protein>
    <submittedName>
        <fullName evidence="6">Similar to EXOSC9: Exosome complex component RRP45 (Bos taurus)</fullName>
    </submittedName>
</protein>
<keyword evidence="4" id="KW-0963">Cytoplasm</keyword>
<dbReference type="GO" id="GO:0034476">
    <property type="term" value="P:U5 snRNA 3'-end processing"/>
    <property type="evidence" value="ECO:0007669"/>
    <property type="project" value="TreeGrafter"/>
</dbReference>
<dbReference type="GO" id="GO:0035925">
    <property type="term" value="F:mRNA 3'-UTR AU-rich region binding"/>
    <property type="evidence" value="ECO:0007669"/>
    <property type="project" value="TreeGrafter"/>
</dbReference>
<dbReference type="GO" id="GO:0016075">
    <property type="term" value="P:rRNA catabolic process"/>
    <property type="evidence" value="ECO:0007669"/>
    <property type="project" value="TreeGrafter"/>
</dbReference>
<accession>A0A8J2E4R5</accession>
<dbReference type="GO" id="GO:0034473">
    <property type="term" value="P:U1 snRNA 3'-end processing"/>
    <property type="evidence" value="ECO:0007669"/>
    <property type="project" value="TreeGrafter"/>
</dbReference>